<dbReference type="Proteomes" id="UP001257948">
    <property type="component" value="Unassembled WGS sequence"/>
</dbReference>
<evidence type="ECO:0000313" key="1">
    <source>
        <dbReference type="EMBL" id="MDT7847901.1"/>
    </source>
</evidence>
<reference evidence="2" key="1">
    <citation type="submission" date="2023-07" db="EMBL/GenBank/DDBJ databases">
        <title>Draft genome sequence of the endophytic actinobacterium Streptomyces justiciae WPN32, a potential antibiotic producer.</title>
        <authorList>
            <person name="Yasawong M."/>
            <person name="Pana W."/>
            <person name="Ganta P."/>
            <person name="Santapan N."/>
            <person name="Songngamsuk T."/>
            <person name="Phatcharaharikarn M."/>
            <person name="Kerdtoob S."/>
            <person name="Nantapong N."/>
        </authorList>
    </citation>
    <scope>NUCLEOTIDE SEQUENCE [LARGE SCALE GENOMIC DNA]</scope>
    <source>
        <strain evidence="2">WPN32</strain>
    </source>
</reference>
<gene>
    <name evidence="1" type="ORF">RQC66_45100</name>
</gene>
<dbReference type="RefSeq" id="WP_314208117.1">
    <property type="nucleotide sequence ID" value="NZ_JAVTLL010000079.1"/>
</dbReference>
<sequence length="163" mass="17010">MEGPFALLEASGTLYETGLPPTEQGTREGSLVRIEPDMAFAGLELDRAGTALGPEAVVFVGRGKVRPGDVVGGERVVDHQSAMEAAQGTLAQGRTHHAGYRMIQYARHLAPGQRWTGAASDASPTCSSATASPTAWVPHASRSAAEFAPDFLARLRPGPADAC</sequence>
<keyword evidence="2" id="KW-1185">Reference proteome</keyword>
<protein>
    <submittedName>
        <fullName evidence="1">Uncharacterized protein</fullName>
    </submittedName>
</protein>
<accession>A0ABU3M9Q5</accession>
<organism evidence="1 2">
    <name type="scientific">Streptomyces justiciae</name>
    <dbReference type="NCBI Taxonomy" id="2780140"/>
    <lineage>
        <taxon>Bacteria</taxon>
        <taxon>Bacillati</taxon>
        <taxon>Actinomycetota</taxon>
        <taxon>Actinomycetes</taxon>
        <taxon>Kitasatosporales</taxon>
        <taxon>Streptomycetaceae</taxon>
        <taxon>Streptomyces</taxon>
    </lineage>
</organism>
<proteinExistence type="predicted"/>
<evidence type="ECO:0000313" key="2">
    <source>
        <dbReference type="Proteomes" id="UP001257948"/>
    </source>
</evidence>
<name>A0ABU3M9Q5_9ACTN</name>
<dbReference type="EMBL" id="JAVTLL010000079">
    <property type="protein sequence ID" value="MDT7847901.1"/>
    <property type="molecule type" value="Genomic_DNA"/>
</dbReference>
<comment type="caution">
    <text evidence="1">The sequence shown here is derived from an EMBL/GenBank/DDBJ whole genome shotgun (WGS) entry which is preliminary data.</text>
</comment>